<dbReference type="GO" id="GO:0005794">
    <property type="term" value="C:Golgi apparatus"/>
    <property type="evidence" value="ECO:0007669"/>
    <property type="project" value="TreeGrafter"/>
</dbReference>
<feature type="transmembrane region" description="Helical" evidence="11">
    <location>
        <begin position="256"/>
        <end position="280"/>
    </location>
</feature>
<evidence type="ECO:0000256" key="4">
    <source>
        <dbReference type="ARBA" id="ARBA00022692"/>
    </source>
</evidence>
<feature type="domain" description="Palmitoyltransferase DHHC" evidence="12">
    <location>
        <begin position="129"/>
        <end position="174"/>
    </location>
</feature>
<dbReference type="GO" id="GO:0019706">
    <property type="term" value="F:protein-cysteine S-palmitoyltransferase activity"/>
    <property type="evidence" value="ECO:0007669"/>
    <property type="project" value="UniProtKB-EC"/>
</dbReference>
<dbReference type="Proteomes" id="UP001164286">
    <property type="component" value="Unassembled WGS sequence"/>
</dbReference>
<sequence>MGSAADSASSGSDVLFHRLESVHLRPRPVDAYSVFATLSIGCISMLYLRLYFLPRDQSRPPFNPPAAIQANEVMYECLSPAEAAAVRLAQRNSASEPATEVTPMVPGTSGEAFSAPLVNRCYRDQCAGRWKPPRTRHCSLCRTCRSGFDHHCAIFANCLTAPHIPSFLSLLLCTPPTVGLLISPMMLPLLRRTRKAWAIACVDEGIRVRWWNWKPSWVIAAGPMGRWAGGLILGWKALDRVDGGGAYGEVRLKIGVLVFLGLLLSAVCLALAYATIQVILDGHLTVDRERARTHSRARASVLALQQQGRPVPSGLMEQMERYAERRWFFVPVTHGPSDGVIVPTLPIDRAYDLGRKRNWALIMGKGWGWVLPWNAVRRGMDMRAVCQWPIAGGTEIWLRLNAERTIIISAAEWASESE</sequence>
<comment type="domain">
    <text evidence="11">The DHHC domain is required for palmitoyltransferase activity.</text>
</comment>
<keyword evidence="7" id="KW-0564">Palmitate</keyword>
<name>A0AA38H3I6_9TREE</name>
<organism evidence="13 14">
    <name type="scientific">Dioszegia hungarica</name>
    <dbReference type="NCBI Taxonomy" id="4972"/>
    <lineage>
        <taxon>Eukaryota</taxon>
        <taxon>Fungi</taxon>
        <taxon>Dikarya</taxon>
        <taxon>Basidiomycota</taxon>
        <taxon>Agaricomycotina</taxon>
        <taxon>Tremellomycetes</taxon>
        <taxon>Tremellales</taxon>
        <taxon>Bulleribasidiaceae</taxon>
        <taxon>Dioszegia</taxon>
    </lineage>
</organism>
<evidence type="ECO:0000256" key="7">
    <source>
        <dbReference type="ARBA" id="ARBA00023139"/>
    </source>
</evidence>
<comment type="caution">
    <text evidence="13">The sequence shown here is derived from an EMBL/GenBank/DDBJ whole genome shotgun (WGS) entry which is preliminary data.</text>
</comment>
<accession>A0AA38H3I6</accession>
<evidence type="ECO:0000313" key="13">
    <source>
        <dbReference type="EMBL" id="KAI9633932.1"/>
    </source>
</evidence>
<evidence type="ECO:0000256" key="1">
    <source>
        <dbReference type="ARBA" id="ARBA00004127"/>
    </source>
</evidence>
<comment type="subcellular location">
    <subcellularLocation>
        <location evidence="1">Endomembrane system</location>
        <topology evidence="1">Multi-pass membrane protein</topology>
    </subcellularLocation>
</comment>
<dbReference type="InterPro" id="IPR001594">
    <property type="entry name" value="Palmitoyltrfase_DHHC"/>
</dbReference>
<dbReference type="PANTHER" id="PTHR22883">
    <property type="entry name" value="ZINC FINGER DHHC DOMAIN CONTAINING PROTEIN"/>
    <property type="match status" value="1"/>
</dbReference>
<evidence type="ECO:0000256" key="9">
    <source>
        <dbReference type="ARBA" id="ARBA00023315"/>
    </source>
</evidence>
<evidence type="ECO:0000256" key="11">
    <source>
        <dbReference type="RuleBase" id="RU079119"/>
    </source>
</evidence>
<dbReference type="RefSeq" id="XP_052943709.1">
    <property type="nucleotide sequence ID" value="XM_053090183.1"/>
</dbReference>
<evidence type="ECO:0000256" key="5">
    <source>
        <dbReference type="ARBA" id="ARBA00022989"/>
    </source>
</evidence>
<keyword evidence="9 11" id="KW-0012">Acyltransferase</keyword>
<gene>
    <name evidence="13" type="ORF">MKK02DRAFT_38604</name>
</gene>
<keyword evidence="6 11" id="KW-0472">Membrane</keyword>
<dbReference type="PANTHER" id="PTHR22883:SF301">
    <property type="entry name" value="PALMITOYLTRANSFERASE ZDHHC12"/>
    <property type="match status" value="1"/>
</dbReference>
<dbReference type="EC" id="2.3.1.225" evidence="11"/>
<dbReference type="PROSITE" id="PS50216">
    <property type="entry name" value="DHHC"/>
    <property type="match status" value="1"/>
</dbReference>
<keyword evidence="5 11" id="KW-1133">Transmembrane helix</keyword>
<protein>
    <recommendedName>
        <fullName evidence="11">Palmitoyltransferase</fullName>
        <ecNumber evidence="11">2.3.1.225</ecNumber>
    </recommendedName>
</protein>
<evidence type="ECO:0000256" key="2">
    <source>
        <dbReference type="ARBA" id="ARBA00008574"/>
    </source>
</evidence>
<proteinExistence type="inferred from homology"/>
<keyword evidence="4 11" id="KW-0812">Transmembrane</keyword>
<evidence type="ECO:0000256" key="8">
    <source>
        <dbReference type="ARBA" id="ARBA00023288"/>
    </source>
</evidence>
<keyword evidence="3 11" id="KW-0808">Transferase</keyword>
<evidence type="ECO:0000256" key="3">
    <source>
        <dbReference type="ARBA" id="ARBA00022679"/>
    </source>
</evidence>
<dbReference type="GeneID" id="77729388"/>
<dbReference type="GO" id="GO:0006612">
    <property type="term" value="P:protein targeting to membrane"/>
    <property type="evidence" value="ECO:0007669"/>
    <property type="project" value="TreeGrafter"/>
</dbReference>
<evidence type="ECO:0000259" key="12">
    <source>
        <dbReference type="Pfam" id="PF01529"/>
    </source>
</evidence>
<evidence type="ECO:0000256" key="6">
    <source>
        <dbReference type="ARBA" id="ARBA00023136"/>
    </source>
</evidence>
<comment type="catalytic activity">
    <reaction evidence="10 11">
        <text>L-cysteinyl-[protein] + hexadecanoyl-CoA = S-hexadecanoyl-L-cysteinyl-[protein] + CoA</text>
        <dbReference type="Rhea" id="RHEA:36683"/>
        <dbReference type="Rhea" id="RHEA-COMP:10131"/>
        <dbReference type="Rhea" id="RHEA-COMP:11032"/>
        <dbReference type="ChEBI" id="CHEBI:29950"/>
        <dbReference type="ChEBI" id="CHEBI:57287"/>
        <dbReference type="ChEBI" id="CHEBI:57379"/>
        <dbReference type="ChEBI" id="CHEBI:74151"/>
        <dbReference type="EC" id="2.3.1.225"/>
    </reaction>
</comment>
<keyword evidence="8" id="KW-0449">Lipoprotein</keyword>
<keyword evidence="14" id="KW-1185">Reference proteome</keyword>
<feature type="transmembrane region" description="Helical" evidence="11">
    <location>
        <begin position="31"/>
        <end position="52"/>
    </location>
</feature>
<dbReference type="Pfam" id="PF01529">
    <property type="entry name" value="DHHC"/>
    <property type="match status" value="1"/>
</dbReference>
<dbReference type="InterPro" id="IPR039859">
    <property type="entry name" value="PFA4/ZDH16/20/ERF2-like"/>
</dbReference>
<reference evidence="13" key="1">
    <citation type="journal article" date="2022" name="G3 (Bethesda)">
        <title>High quality genome of the basidiomycete yeast Dioszegia hungarica PDD-24b-2 isolated from cloud water.</title>
        <authorList>
            <person name="Jarrige D."/>
            <person name="Haridas S."/>
            <person name="Bleykasten-Grosshans C."/>
            <person name="Joly M."/>
            <person name="Nadalig T."/>
            <person name="Sancelme M."/>
            <person name="Vuilleumier S."/>
            <person name="Grigoriev I.V."/>
            <person name="Amato P."/>
            <person name="Bringel F."/>
        </authorList>
    </citation>
    <scope>NUCLEOTIDE SEQUENCE</scope>
    <source>
        <strain evidence="13">PDD-24b-2</strain>
    </source>
</reference>
<dbReference type="GO" id="GO:0005783">
    <property type="term" value="C:endoplasmic reticulum"/>
    <property type="evidence" value="ECO:0007669"/>
    <property type="project" value="TreeGrafter"/>
</dbReference>
<evidence type="ECO:0000256" key="10">
    <source>
        <dbReference type="ARBA" id="ARBA00048048"/>
    </source>
</evidence>
<dbReference type="AlphaFoldDB" id="A0AA38H3I6"/>
<comment type="similarity">
    <text evidence="2 11">Belongs to the DHHC palmitoyltransferase family.</text>
</comment>
<dbReference type="EMBL" id="JAKWFO010000008">
    <property type="protein sequence ID" value="KAI9633932.1"/>
    <property type="molecule type" value="Genomic_DNA"/>
</dbReference>
<evidence type="ECO:0000313" key="14">
    <source>
        <dbReference type="Proteomes" id="UP001164286"/>
    </source>
</evidence>